<evidence type="ECO:0000256" key="4">
    <source>
        <dbReference type="ARBA" id="ARBA00022617"/>
    </source>
</evidence>
<dbReference type="PRINTS" id="PR00463">
    <property type="entry name" value="EP450I"/>
</dbReference>
<proteinExistence type="evidence at transcript level"/>
<keyword evidence="11" id="KW-0812">Transmembrane</keyword>
<dbReference type="SUPFAM" id="SSF48264">
    <property type="entry name" value="Cytochrome P450"/>
    <property type="match status" value="1"/>
</dbReference>
<evidence type="ECO:0000313" key="12">
    <source>
        <dbReference type="EMBL" id="WET52767.1"/>
    </source>
</evidence>
<evidence type="ECO:0000256" key="3">
    <source>
        <dbReference type="ARBA" id="ARBA00010617"/>
    </source>
</evidence>
<evidence type="ECO:0000256" key="7">
    <source>
        <dbReference type="ARBA" id="ARBA00023004"/>
    </source>
</evidence>
<dbReference type="CDD" id="cd11072">
    <property type="entry name" value="CYP71-like"/>
    <property type="match status" value="1"/>
</dbReference>
<dbReference type="AlphaFoldDB" id="A0A9Y1PSY3"/>
<evidence type="ECO:0000256" key="8">
    <source>
        <dbReference type="ARBA" id="ARBA00023033"/>
    </source>
</evidence>
<dbReference type="PANTHER" id="PTHR47955:SF15">
    <property type="entry name" value="CYTOCHROME P450 71A2-LIKE"/>
    <property type="match status" value="1"/>
</dbReference>
<comment type="similarity">
    <text evidence="3 10">Belongs to the cytochrome P450 family.</text>
</comment>
<dbReference type="GO" id="GO:0005506">
    <property type="term" value="F:iron ion binding"/>
    <property type="evidence" value="ECO:0007669"/>
    <property type="project" value="InterPro"/>
</dbReference>
<dbReference type="PRINTS" id="PR00385">
    <property type="entry name" value="P450"/>
</dbReference>
<evidence type="ECO:0000256" key="6">
    <source>
        <dbReference type="ARBA" id="ARBA00023002"/>
    </source>
</evidence>
<accession>A0A9Y1PSY3</accession>
<dbReference type="PANTHER" id="PTHR47955">
    <property type="entry name" value="CYTOCHROME P450 FAMILY 71 PROTEIN"/>
    <property type="match status" value="1"/>
</dbReference>
<name>A0A9Y1PSY3_CALAM</name>
<keyword evidence="11" id="KW-1133">Transmembrane helix</keyword>
<keyword evidence="5 9" id="KW-0479">Metal-binding</keyword>
<feature type="transmembrane region" description="Helical" evidence="11">
    <location>
        <begin position="30"/>
        <end position="49"/>
    </location>
</feature>
<keyword evidence="7 9" id="KW-0408">Iron</keyword>
<protein>
    <submittedName>
        <fullName evidence="12">Cytochrome P450 71AU227</fullName>
    </submittedName>
</protein>
<evidence type="ECO:0000256" key="1">
    <source>
        <dbReference type="ARBA" id="ARBA00001971"/>
    </source>
</evidence>
<dbReference type="FunFam" id="1.10.630.10:FF:000011">
    <property type="entry name" value="Cytochrome P450 83B1"/>
    <property type="match status" value="1"/>
</dbReference>
<evidence type="ECO:0000256" key="11">
    <source>
        <dbReference type="SAM" id="Phobius"/>
    </source>
</evidence>
<dbReference type="InterPro" id="IPR002401">
    <property type="entry name" value="Cyt_P450_E_grp-I"/>
</dbReference>
<dbReference type="InterPro" id="IPR001128">
    <property type="entry name" value="Cyt_P450"/>
</dbReference>
<dbReference type="InterPro" id="IPR036396">
    <property type="entry name" value="Cyt_P450_sf"/>
</dbReference>
<evidence type="ECO:0000256" key="2">
    <source>
        <dbReference type="ARBA" id="ARBA00004167"/>
    </source>
</evidence>
<keyword evidence="6 10" id="KW-0560">Oxidoreductase</keyword>
<sequence>MRKKFLSNSIHILFSFSYSSKMDQTQLHPFIFPTLISLLLLWSITKWFFKSAGNKKLPPSPPKLPILGNLHQLGSLPHQNLQSLARKHGPLMLLHFGSVPVLIVSSADAAREIMRTHDLTLGSRPLYKAHKKLVYDGKDVVFAPYGEYWRQVRSIFVLQLLSNIRVESFRSIREEETALFMKKIRESSGPVNLTKMFSEFTNDGICRSAFGRKYGESENGKKFLQLLTELMELLGTISIGDFIPWLSWITRVNGFDKRVDNVAKRLDDFLEGVIQERMEIPKGQGVLDKNGENFVDIMLEIHNENTAGVSIGRDIMKALVLDAFVGGTDTISTALEWVMTELLRHPTVMEKLQNEVREIAKDKQDITDNDFEKMHYLKAVIKEILRYHPPFPLLVPRVASKDVNIKGYDVSAGTVVMINAWAIGRDPTSWNEPEKFQPERFLNSSIDFKGLDFELIPFGTGRRGCPGIAFSVANIEIVLANLVQKFNWELPEGAEGKDLDMTERPGITVHRDIPLLALAIQSKYC</sequence>
<dbReference type="GO" id="GO:0004497">
    <property type="term" value="F:monooxygenase activity"/>
    <property type="evidence" value="ECO:0007669"/>
    <property type="project" value="UniProtKB-KW"/>
</dbReference>
<dbReference type="PROSITE" id="PS00086">
    <property type="entry name" value="CYTOCHROME_P450"/>
    <property type="match status" value="1"/>
</dbReference>
<evidence type="ECO:0000256" key="10">
    <source>
        <dbReference type="RuleBase" id="RU000461"/>
    </source>
</evidence>
<dbReference type="GO" id="GO:0016020">
    <property type="term" value="C:membrane"/>
    <property type="evidence" value="ECO:0007669"/>
    <property type="project" value="UniProtKB-SubCell"/>
</dbReference>
<comment type="cofactor">
    <cofactor evidence="1 9">
        <name>heme</name>
        <dbReference type="ChEBI" id="CHEBI:30413"/>
    </cofactor>
</comment>
<evidence type="ECO:0000256" key="5">
    <source>
        <dbReference type="ARBA" id="ARBA00022723"/>
    </source>
</evidence>
<reference evidence="12" key="1">
    <citation type="submission" date="2023-03" db="EMBL/GenBank/DDBJ databases">
        <authorList>
            <person name="Lanier E.R."/>
            <person name="Schlecht N.J."/>
        </authorList>
    </citation>
    <scope>NUCLEOTIDE SEQUENCE</scope>
</reference>
<comment type="subcellular location">
    <subcellularLocation>
        <location evidence="2">Membrane</location>
        <topology evidence="2">Single-pass membrane protein</topology>
    </subcellularLocation>
</comment>
<feature type="binding site" description="axial binding residue" evidence="9">
    <location>
        <position position="465"/>
    </location>
    <ligand>
        <name>heme</name>
        <dbReference type="ChEBI" id="CHEBI:30413"/>
    </ligand>
    <ligandPart>
        <name>Fe</name>
        <dbReference type="ChEBI" id="CHEBI:18248"/>
    </ligandPart>
</feature>
<keyword evidence="4 9" id="KW-0349">Heme</keyword>
<evidence type="ECO:0000256" key="9">
    <source>
        <dbReference type="PIRSR" id="PIRSR602401-1"/>
    </source>
</evidence>
<dbReference type="Gene3D" id="1.10.630.10">
    <property type="entry name" value="Cytochrome P450"/>
    <property type="match status" value="1"/>
</dbReference>
<keyword evidence="11" id="KW-0472">Membrane</keyword>
<dbReference type="GO" id="GO:0020037">
    <property type="term" value="F:heme binding"/>
    <property type="evidence" value="ECO:0007669"/>
    <property type="project" value="InterPro"/>
</dbReference>
<organism evidence="12">
    <name type="scientific">Callicarpa americana</name>
    <name type="common">American beautyberry</name>
    <dbReference type="NCBI Taxonomy" id="204211"/>
    <lineage>
        <taxon>Eukaryota</taxon>
        <taxon>Viridiplantae</taxon>
        <taxon>Streptophyta</taxon>
        <taxon>Embryophyta</taxon>
        <taxon>Tracheophyta</taxon>
        <taxon>Spermatophyta</taxon>
        <taxon>Magnoliopsida</taxon>
        <taxon>eudicotyledons</taxon>
        <taxon>Gunneridae</taxon>
        <taxon>Pentapetalae</taxon>
        <taxon>asterids</taxon>
        <taxon>lamiids</taxon>
        <taxon>Lamiales</taxon>
        <taxon>Lamiaceae</taxon>
        <taxon>Callicarpoideae</taxon>
        <taxon>Callicarpa</taxon>
    </lineage>
</organism>
<keyword evidence="8 10" id="KW-0503">Monooxygenase</keyword>
<dbReference type="EMBL" id="OQ675303">
    <property type="protein sequence ID" value="WET52767.1"/>
    <property type="molecule type" value="mRNA"/>
</dbReference>
<dbReference type="InterPro" id="IPR017972">
    <property type="entry name" value="Cyt_P450_CS"/>
</dbReference>
<dbReference type="GO" id="GO:0016705">
    <property type="term" value="F:oxidoreductase activity, acting on paired donors, with incorporation or reduction of molecular oxygen"/>
    <property type="evidence" value="ECO:0007669"/>
    <property type="project" value="InterPro"/>
</dbReference>
<dbReference type="Pfam" id="PF00067">
    <property type="entry name" value="p450"/>
    <property type="match status" value="1"/>
</dbReference>